<dbReference type="InterPro" id="IPR015919">
    <property type="entry name" value="Cadherin-like_sf"/>
</dbReference>
<dbReference type="SMART" id="SM00112">
    <property type="entry name" value="CA"/>
    <property type="match status" value="3"/>
</dbReference>
<keyword evidence="8" id="KW-1015">Disulfide bond</keyword>
<keyword evidence="3" id="KW-0732">Signal</keyword>
<dbReference type="GO" id="GO:0007156">
    <property type="term" value="P:homophilic cell adhesion via plasma membrane adhesion molecules"/>
    <property type="evidence" value="ECO:0007669"/>
    <property type="project" value="InterPro"/>
</dbReference>
<dbReference type="HOGENOM" id="CLU_460274_0_0_1"/>
<dbReference type="EMBL" id="DS469922">
    <property type="protein sequence ID" value="EDO31248.1"/>
    <property type="molecule type" value="Genomic_DNA"/>
</dbReference>
<dbReference type="CDD" id="cd00054">
    <property type="entry name" value="EGF_CA"/>
    <property type="match status" value="1"/>
</dbReference>
<reference evidence="11 12" key="1">
    <citation type="journal article" date="2007" name="Science">
        <title>Sea anemone genome reveals ancestral eumetazoan gene repertoire and genomic organization.</title>
        <authorList>
            <person name="Putnam N.H."/>
            <person name="Srivastava M."/>
            <person name="Hellsten U."/>
            <person name="Dirks B."/>
            <person name="Chapman J."/>
            <person name="Salamov A."/>
            <person name="Terry A."/>
            <person name="Shapiro H."/>
            <person name="Lindquist E."/>
            <person name="Kapitonov V.V."/>
            <person name="Jurka J."/>
            <person name="Genikhovich G."/>
            <person name="Grigoriev I.V."/>
            <person name="Lucas S.M."/>
            <person name="Steele R.E."/>
            <person name="Finnerty J.R."/>
            <person name="Technau U."/>
            <person name="Martindale M.Q."/>
            <person name="Rokhsar D.S."/>
        </authorList>
    </citation>
    <scope>NUCLEOTIDE SEQUENCE [LARGE SCALE GENOMIC DNA]</scope>
    <source>
        <strain evidence="12">CH2 X CH6</strain>
    </source>
</reference>
<dbReference type="SMART" id="SM00179">
    <property type="entry name" value="EGF_CA"/>
    <property type="match status" value="1"/>
</dbReference>
<evidence type="ECO:0000256" key="6">
    <source>
        <dbReference type="ARBA" id="ARBA00022989"/>
    </source>
</evidence>
<dbReference type="eggNOG" id="KOG3594">
    <property type="taxonomic scope" value="Eukaryota"/>
</dbReference>
<evidence type="ECO:0000313" key="11">
    <source>
        <dbReference type="EMBL" id="EDO31248.1"/>
    </source>
</evidence>
<gene>
    <name evidence="11" type="ORF">NEMVEDRAFT_v1g219493</name>
</gene>
<dbReference type="SUPFAM" id="SSF57196">
    <property type="entry name" value="EGF/Laminin"/>
    <property type="match status" value="1"/>
</dbReference>
<dbReference type="InterPro" id="IPR001881">
    <property type="entry name" value="EGF-like_Ca-bd_dom"/>
</dbReference>
<keyword evidence="6" id="KW-1133">Transmembrane helix</keyword>
<comment type="subcellular location">
    <subcellularLocation>
        <location evidence="1">Membrane</location>
        <topology evidence="1">Single-pass membrane protein</topology>
    </subcellularLocation>
</comment>
<feature type="domain" description="Cadherin" evidence="10">
    <location>
        <begin position="256"/>
        <end position="352"/>
    </location>
</feature>
<dbReference type="PROSITE" id="PS01187">
    <property type="entry name" value="EGF_CA"/>
    <property type="match status" value="1"/>
</dbReference>
<dbReference type="SUPFAM" id="SSF49313">
    <property type="entry name" value="Cadherin-like"/>
    <property type="match status" value="3"/>
</dbReference>
<evidence type="ECO:0000256" key="5">
    <source>
        <dbReference type="ARBA" id="ARBA00022837"/>
    </source>
</evidence>
<evidence type="ECO:0000256" key="1">
    <source>
        <dbReference type="ARBA" id="ARBA00004167"/>
    </source>
</evidence>
<dbReference type="InterPro" id="IPR039808">
    <property type="entry name" value="Cadherin"/>
</dbReference>
<keyword evidence="12" id="KW-1185">Reference proteome</keyword>
<dbReference type="FunFam" id="2.60.40.60:FF:000376">
    <property type="entry name" value="Predicted protein"/>
    <property type="match status" value="2"/>
</dbReference>
<keyword evidence="5 9" id="KW-0106">Calcium</keyword>
<dbReference type="PANTHER" id="PTHR24027:SF422">
    <property type="entry name" value="CADHERIN DOMAIN-CONTAINING PROTEIN"/>
    <property type="match status" value="1"/>
</dbReference>
<keyword evidence="7" id="KW-0472">Membrane</keyword>
<dbReference type="PhylomeDB" id="A7SYG4"/>
<dbReference type="InterPro" id="IPR002126">
    <property type="entry name" value="Cadherin-like_dom"/>
</dbReference>
<dbReference type="Pfam" id="PF00028">
    <property type="entry name" value="Cadherin"/>
    <property type="match status" value="1"/>
</dbReference>
<evidence type="ECO:0000256" key="7">
    <source>
        <dbReference type="ARBA" id="ARBA00023136"/>
    </source>
</evidence>
<dbReference type="PANTHER" id="PTHR24027">
    <property type="entry name" value="CADHERIN-23"/>
    <property type="match status" value="1"/>
</dbReference>
<dbReference type="GO" id="GO:0050839">
    <property type="term" value="F:cell adhesion molecule binding"/>
    <property type="evidence" value="ECO:0000318"/>
    <property type="project" value="GO_Central"/>
</dbReference>
<proteinExistence type="predicted"/>
<evidence type="ECO:0000256" key="8">
    <source>
        <dbReference type="ARBA" id="ARBA00023157"/>
    </source>
</evidence>
<name>A7SYG4_NEMVE</name>
<dbReference type="FunFam" id="2.10.25.10:FF:001329">
    <property type="entry name" value="Predicted protein"/>
    <property type="match status" value="1"/>
</dbReference>
<dbReference type="GO" id="GO:0005509">
    <property type="term" value="F:calcium ion binding"/>
    <property type="evidence" value="ECO:0007669"/>
    <property type="project" value="UniProtKB-UniRule"/>
</dbReference>
<dbReference type="InterPro" id="IPR018097">
    <property type="entry name" value="EGF_Ca-bd_CS"/>
</dbReference>
<keyword evidence="2" id="KW-0812">Transmembrane</keyword>
<dbReference type="Gene3D" id="2.10.25.10">
    <property type="entry name" value="Laminin"/>
    <property type="match status" value="1"/>
</dbReference>
<dbReference type="AlphaFoldDB" id="A7SYG4"/>
<dbReference type="Gene3D" id="2.60.40.60">
    <property type="entry name" value="Cadherins"/>
    <property type="match status" value="3"/>
</dbReference>
<evidence type="ECO:0000256" key="9">
    <source>
        <dbReference type="PROSITE-ProRule" id="PRU00043"/>
    </source>
</evidence>
<evidence type="ECO:0000313" key="12">
    <source>
        <dbReference type="Proteomes" id="UP000001593"/>
    </source>
</evidence>
<feature type="domain" description="Cadherin" evidence="10">
    <location>
        <begin position="359"/>
        <end position="456"/>
    </location>
</feature>
<accession>A7SYG4</accession>
<dbReference type="InParanoid" id="A7SYG4"/>
<evidence type="ECO:0000256" key="4">
    <source>
        <dbReference type="ARBA" id="ARBA00022737"/>
    </source>
</evidence>
<dbReference type="CDD" id="cd11304">
    <property type="entry name" value="Cadherin_repeat"/>
    <property type="match status" value="3"/>
</dbReference>
<dbReference type="PROSITE" id="PS50268">
    <property type="entry name" value="CADHERIN_2"/>
    <property type="match status" value="3"/>
</dbReference>
<dbReference type="GO" id="GO:0007155">
    <property type="term" value="P:cell adhesion"/>
    <property type="evidence" value="ECO:0000318"/>
    <property type="project" value="GO_Central"/>
</dbReference>
<dbReference type="GO" id="GO:0005886">
    <property type="term" value="C:plasma membrane"/>
    <property type="evidence" value="ECO:0000318"/>
    <property type="project" value="GO_Central"/>
</dbReference>
<feature type="domain" description="Cadherin" evidence="10">
    <location>
        <begin position="464"/>
        <end position="561"/>
    </location>
</feature>
<protein>
    <recommendedName>
        <fullName evidence="10">Cadherin domain-containing protein</fullName>
    </recommendedName>
</protein>
<dbReference type="Proteomes" id="UP000001593">
    <property type="component" value="Unassembled WGS sequence"/>
</dbReference>
<evidence type="ECO:0000259" key="10">
    <source>
        <dbReference type="PROSITE" id="PS50268"/>
    </source>
</evidence>
<dbReference type="PRINTS" id="PR00205">
    <property type="entry name" value="CADHERIN"/>
</dbReference>
<evidence type="ECO:0000256" key="3">
    <source>
        <dbReference type="ARBA" id="ARBA00022729"/>
    </source>
</evidence>
<sequence length="593" mass="65059">MAATVRRQHATYTMETVAVVQDTINVDLGVDRCGSLISEILYENIKKDIGSTFHEILILATPETLDPPICSPKWKNKLLCVVTWVDAPSPSNSEDYKACLDINECRGNSGRGPCEHYCYNTDGSFYCRCAEHHVQSGYKCILQVCPPIISKSCPVDSYKDQFSEACKEQIVDCPSRTFESVCRFSCPSGYARARIVPEKIQGRKFAQSLDRVDFFGGIDSIYCKSDLTWTSERQNYQQCRRTNDPPVRIHFSGGILPEHSPIGSVIGTFTTSDPQSGQSFAYTVMTHADLFRVNGDKLENLWEDPRLQRTAVILVNGEISVKVRSTDNGDPPMWIEEMITVKIQDVNDPPVSLSLSIKSVEESLPVGSVVGVLTAIDSDDPIGTPPSSKFIWEITSSSTASFKLDGPNVVVASPLDYESISTHTIVVKCSDSGQPMQNATTTFTINIIDVDEPPKRISLEPGNVLEGSAIGVSASKVIAIDEDGDSIAFRMSSLDKFQLGPRTCNVQRGKSTCTADLLVMGHLDYETQKTYNITITAESTVFAVDQQLTLLITNVNELPSDIKLTGTHTIDENSLEGTIVGTFKVGLVGLYAH</sequence>
<organism evidence="11 12">
    <name type="scientific">Nematostella vectensis</name>
    <name type="common">Starlet sea anemone</name>
    <dbReference type="NCBI Taxonomy" id="45351"/>
    <lineage>
        <taxon>Eukaryota</taxon>
        <taxon>Metazoa</taxon>
        <taxon>Cnidaria</taxon>
        <taxon>Anthozoa</taxon>
        <taxon>Hexacorallia</taxon>
        <taxon>Actiniaria</taxon>
        <taxon>Edwardsiidae</taxon>
        <taxon>Nematostella</taxon>
    </lineage>
</organism>
<evidence type="ECO:0000256" key="2">
    <source>
        <dbReference type="ARBA" id="ARBA00022692"/>
    </source>
</evidence>
<keyword evidence="4" id="KW-0677">Repeat</keyword>